<proteinExistence type="predicted"/>
<dbReference type="OrthoDB" id="1305822at2759"/>
<organism evidence="1 2">
    <name type="scientific">Solanum commersonii</name>
    <name type="common">Commerson's wild potato</name>
    <name type="synonym">Commerson's nightshade</name>
    <dbReference type="NCBI Taxonomy" id="4109"/>
    <lineage>
        <taxon>Eukaryota</taxon>
        <taxon>Viridiplantae</taxon>
        <taxon>Streptophyta</taxon>
        <taxon>Embryophyta</taxon>
        <taxon>Tracheophyta</taxon>
        <taxon>Spermatophyta</taxon>
        <taxon>Magnoliopsida</taxon>
        <taxon>eudicotyledons</taxon>
        <taxon>Gunneridae</taxon>
        <taxon>Pentapetalae</taxon>
        <taxon>asterids</taxon>
        <taxon>lamiids</taxon>
        <taxon>Solanales</taxon>
        <taxon>Solanaceae</taxon>
        <taxon>Solanoideae</taxon>
        <taxon>Solaneae</taxon>
        <taxon>Solanum</taxon>
    </lineage>
</organism>
<comment type="caution">
    <text evidence="1">The sequence shown here is derived from an EMBL/GenBank/DDBJ whole genome shotgun (WGS) entry which is preliminary data.</text>
</comment>
<reference evidence="1 2" key="1">
    <citation type="submission" date="2020-09" db="EMBL/GenBank/DDBJ databases">
        <title>De no assembly of potato wild relative species, Solanum commersonii.</title>
        <authorList>
            <person name="Cho K."/>
        </authorList>
    </citation>
    <scope>NUCLEOTIDE SEQUENCE [LARGE SCALE GENOMIC DNA]</scope>
    <source>
        <strain evidence="1">LZ3.2</strain>
        <tissue evidence="1">Leaf</tissue>
    </source>
</reference>
<dbReference type="Proteomes" id="UP000824120">
    <property type="component" value="Chromosome 9"/>
</dbReference>
<protein>
    <submittedName>
        <fullName evidence="1">Uncharacterized protein</fullName>
    </submittedName>
</protein>
<dbReference type="EMBL" id="JACXVP010000009">
    <property type="protein sequence ID" value="KAG5586099.1"/>
    <property type="molecule type" value="Genomic_DNA"/>
</dbReference>
<dbReference type="AlphaFoldDB" id="A0A9J5XCH6"/>
<dbReference type="PANTHER" id="PTHR46238:SF8">
    <property type="entry name" value="ENDONUCLEASE_EXONUCLEASE_PHOSPHATASE DOMAIN-CONTAINING PROTEIN"/>
    <property type="match status" value="1"/>
</dbReference>
<sequence length="229" mass="26122">MAGDKGGDKKLYRLISKREEGSRLGPSEMYQDEEGKVLVDEISMARCFRIEEVIRAISRMSGEEAARTRMRFSGFLEERTRRGYQIAKPYYEDPGESGGDEGEKRGVHLGESVWIHAGRSTHRSHSSYLKTVEKYREGRETLIWCSLTLKRLMTKSEECTGGGEVEVRLATQIIPKRESFKYLGFVIQGSGDINDDVTHRIGVAWMKWRLASGVLCDKKIPSRLKGKFY</sequence>
<gene>
    <name evidence="1" type="ORF">H5410_046533</name>
</gene>
<name>A0A9J5XCH6_SOLCO</name>
<evidence type="ECO:0000313" key="2">
    <source>
        <dbReference type="Proteomes" id="UP000824120"/>
    </source>
</evidence>
<keyword evidence="2" id="KW-1185">Reference proteome</keyword>
<evidence type="ECO:0000313" key="1">
    <source>
        <dbReference type="EMBL" id="KAG5586099.1"/>
    </source>
</evidence>
<accession>A0A9J5XCH6</accession>
<dbReference type="PANTHER" id="PTHR46238">
    <property type="entry name" value="REVERSE TRANSCRIPTASE DOMAIN-CONTAINING PROTEIN"/>
    <property type="match status" value="1"/>
</dbReference>